<dbReference type="NCBIfam" id="TIGR00377">
    <property type="entry name" value="ant_ant_sig"/>
    <property type="match status" value="1"/>
</dbReference>
<dbReference type="CDD" id="cd07043">
    <property type="entry name" value="STAS_anti-anti-sigma_factors"/>
    <property type="match status" value="1"/>
</dbReference>
<dbReference type="SUPFAM" id="SSF52091">
    <property type="entry name" value="SpoIIaa-like"/>
    <property type="match status" value="1"/>
</dbReference>
<keyword evidence="5" id="KW-1185">Reference proteome</keyword>
<dbReference type="InterPro" id="IPR036513">
    <property type="entry name" value="STAS_dom_sf"/>
</dbReference>
<dbReference type="GO" id="GO:0043856">
    <property type="term" value="F:anti-sigma factor antagonist activity"/>
    <property type="evidence" value="ECO:0007669"/>
    <property type="project" value="InterPro"/>
</dbReference>
<evidence type="ECO:0000256" key="1">
    <source>
        <dbReference type="ARBA" id="ARBA00009013"/>
    </source>
</evidence>
<dbReference type="EMBL" id="AP027059">
    <property type="protein sequence ID" value="BDU49976.1"/>
    <property type="molecule type" value="Genomic_DNA"/>
</dbReference>
<dbReference type="PANTHER" id="PTHR33495">
    <property type="entry name" value="ANTI-SIGMA FACTOR ANTAGONIST TM_1081-RELATED-RELATED"/>
    <property type="match status" value="1"/>
</dbReference>
<dbReference type="Pfam" id="PF01740">
    <property type="entry name" value="STAS"/>
    <property type="match status" value="1"/>
</dbReference>
<dbReference type="PANTHER" id="PTHR33495:SF2">
    <property type="entry name" value="ANTI-SIGMA FACTOR ANTAGONIST TM_1081-RELATED"/>
    <property type="match status" value="1"/>
</dbReference>
<evidence type="ECO:0000256" key="2">
    <source>
        <dbReference type="RuleBase" id="RU003749"/>
    </source>
</evidence>
<dbReference type="KEGG" id="haby:HLVA_05450"/>
<name>A0AAU9D1V0_9FUSO</name>
<reference evidence="4 5" key="1">
    <citation type="submission" date="2022-11" db="EMBL/GenBank/DDBJ databases">
        <title>Haliovirga abyssi gen. nov., sp. nov., a mesophilic fermentative bacterium isolated from the Iheya North hydrothermal field and the proposal of Haliovirgaceae fam. nov.</title>
        <authorList>
            <person name="Miyazaki U."/>
            <person name="Tame A."/>
            <person name="Miyazaki J."/>
            <person name="Takai K."/>
            <person name="Sawayama S."/>
            <person name="Kitajima M."/>
            <person name="Okamoto A."/>
            <person name="Nakagawa S."/>
        </authorList>
    </citation>
    <scope>NUCLEOTIDE SEQUENCE [LARGE SCALE GENOMIC DNA]</scope>
    <source>
        <strain evidence="4 5">IC12</strain>
    </source>
</reference>
<dbReference type="RefSeq" id="WP_307904914.1">
    <property type="nucleotide sequence ID" value="NZ_AP027059.1"/>
</dbReference>
<dbReference type="InterPro" id="IPR002645">
    <property type="entry name" value="STAS_dom"/>
</dbReference>
<dbReference type="Gene3D" id="3.30.750.24">
    <property type="entry name" value="STAS domain"/>
    <property type="match status" value="1"/>
</dbReference>
<dbReference type="PROSITE" id="PS50801">
    <property type="entry name" value="STAS"/>
    <property type="match status" value="1"/>
</dbReference>
<evidence type="ECO:0000313" key="4">
    <source>
        <dbReference type="EMBL" id="BDU49976.1"/>
    </source>
</evidence>
<comment type="similarity">
    <text evidence="1 2">Belongs to the anti-sigma-factor antagonist family.</text>
</comment>
<dbReference type="AlphaFoldDB" id="A0AAU9D1V0"/>
<proteinExistence type="inferred from homology"/>
<evidence type="ECO:0000313" key="5">
    <source>
        <dbReference type="Proteomes" id="UP001321582"/>
    </source>
</evidence>
<gene>
    <name evidence="4" type="ORF">HLVA_05450</name>
</gene>
<accession>A0AAU9D1V0</accession>
<protein>
    <recommendedName>
        <fullName evidence="2">Anti-sigma factor antagonist</fullName>
    </recommendedName>
</protein>
<dbReference type="InterPro" id="IPR003658">
    <property type="entry name" value="Anti-sigma_ant"/>
</dbReference>
<feature type="domain" description="STAS" evidence="3">
    <location>
        <begin position="3"/>
        <end position="112"/>
    </location>
</feature>
<organism evidence="4 5">
    <name type="scientific">Haliovirga abyssi</name>
    <dbReference type="NCBI Taxonomy" id="2996794"/>
    <lineage>
        <taxon>Bacteria</taxon>
        <taxon>Fusobacteriati</taxon>
        <taxon>Fusobacteriota</taxon>
        <taxon>Fusobacteriia</taxon>
        <taxon>Fusobacteriales</taxon>
        <taxon>Haliovirgaceae</taxon>
        <taxon>Haliovirga</taxon>
    </lineage>
</organism>
<dbReference type="Proteomes" id="UP001321582">
    <property type="component" value="Chromosome"/>
</dbReference>
<sequence>METIDIVKEKGDILFIKLTDSIVINNIELFEREVYSILSDKKFNIIVDISKSEFIISQGLGILIKLNKKCKDNGGKIVIMNPNDRLKRILKVVHMDKIIDVEFNEENAIKKML</sequence>
<evidence type="ECO:0000259" key="3">
    <source>
        <dbReference type="PROSITE" id="PS50801"/>
    </source>
</evidence>